<dbReference type="KEGG" id="bcop:JD108_00195"/>
<evidence type="ECO:0000313" key="4">
    <source>
        <dbReference type="Proteomes" id="UP000595847"/>
    </source>
</evidence>
<reference evidence="3" key="2">
    <citation type="submission" date="2021-04" db="EMBL/GenBank/DDBJ databases">
        <title>Brevibacillus composti FJAT-54423, complete genome.</title>
        <authorList>
            <person name="Tang R."/>
        </authorList>
    </citation>
    <scope>NUCLEOTIDE SEQUENCE</scope>
    <source>
        <strain evidence="3">FJAT-54424</strain>
    </source>
</reference>
<dbReference type="PROSITE" id="PS50943">
    <property type="entry name" value="HTH_CROC1"/>
    <property type="match status" value="1"/>
</dbReference>
<dbReference type="EMBL" id="CP073708">
    <property type="protein sequence ID" value="QUO41575.1"/>
    <property type="molecule type" value="Genomic_DNA"/>
</dbReference>
<evidence type="ECO:0000313" key="5">
    <source>
        <dbReference type="Proteomes" id="UP000677234"/>
    </source>
</evidence>
<dbReference type="Pfam" id="PF01381">
    <property type="entry name" value="HTH_3"/>
    <property type="match status" value="1"/>
</dbReference>
<proteinExistence type="predicted"/>
<dbReference type="AlphaFoldDB" id="A0A7T5EKZ7"/>
<feature type="domain" description="HTH cro/C1-type" evidence="1">
    <location>
        <begin position="9"/>
        <end position="64"/>
    </location>
</feature>
<protein>
    <submittedName>
        <fullName evidence="2">Helix-turn-helix transcriptional regulator</fullName>
    </submittedName>
</protein>
<accession>A0A7T5EKZ7</accession>
<evidence type="ECO:0000313" key="2">
    <source>
        <dbReference type="EMBL" id="QQE74493.1"/>
    </source>
</evidence>
<dbReference type="Proteomes" id="UP000595847">
    <property type="component" value="Chromosome"/>
</dbReference>
<evidence type="ECO:0000313" key="3">
    <source>
        <dbReference type="EMBL" id="QUO41575.1"/>
    </source>
</evidence>
<dbReference type="InterPro" id="IPR010982">
    <property type="entry name" value="Lambda_DNA-bd_dom_sf"/>
</dbReference>
<dbReference type="EMBL" id="CP066308">
    <property type="protein sequence ID" value="QQE74493.1"/>
    <property type="molecule type" value="Genomic_DNA"/>
</dbReference>
<keyword evidence="5" id="KW-1185">Reference proteome</keyword>
<name>A0A7T5EKZ7_9BACL</name>
<organism evidence="2 4">
    <name type="scientific">Brevibacillus composti</name>
    <dbReference type="NCBI Taxonomy" id="2796470"/>
    <lineage>
        <taxon>Bacteria</taxon>
        <taxon>Bacillati</taxon>
        <taxon>Bacillota</taxon>
        <taxon>Bacilli</taxon>
        <taxon>Bacillales</taxon>
        <taxon>Paenibacillaceae</taxon>
        <taxon>Brevibacillus</taxon>
    </lineage>
</organism>
<dbReference type="GO" id="GO:0003677">
    <property type="term" value="F:DNA binding"/>
    <property type="evidence" value="ECO:0007669"/>
    <property type="project" value="InterPro"/>
</dbReference>
<dbReference type="SUPFAM" id="SSF47413">
    <property type="entry name" value="lambda repressor-like DNA-binding domains"/>
    <property type="match status" value="1"/>
</dbReference>
<dbReference type="SMART" id="SM00530">
    <property type="entry name" value="HTH_XRE"/>
    <property type="match status" value="1"/>
</dbReference>
<dbReference type="InterPro" id="IPR001387">
    <property type="entry name" value="Cro/C1-type_HTH"/>
</dbReference>
<reference evidence="2 4" key="1">
    <citation type="submission" date="2020-12" db="EMBL/GenBank/DDBJ databases">
        <title>strain FJAT-54423T represents a novel species of the genus Brevibacillus.</title>
        <authorList>
            <person name="Tang R."/>
        </authorList>
    </citation>
    <scope>NUCLEOTIDE SEQUENCE [LARGE SCALE GENOMIC DNA]</scope>
    <source>
        <strain evidence="2 4">FJAT-54423</strain>
    </source>
</reference>
<sequence length="73" mass="8508">MEKVDLQFIAQRRMESGITLKEMAVSLGFKNASTYLKYEKGEYDFKANHLPVLAKKLNCQLRDLFLCLSFLLF</sequence>
<dbReference type="RefSeq" id="WP_198828072.1">
    <property type="nucleotide sequence ID" value="NZ_CP066308.1"/>
</dbReference>
<dbReference type="Proteomes" id="UP000677234">
    <property type="component" value="Chromosome"/>
</dbReference>
<dbReference type="CDD" id="cd00093">
    <property type="entry name" value="HTH_XRE"/>
    <property type="match status" value="1"/>
</dbReference>
<evidence type="ECO:0000259" key="1">
    <source>
        <dbReference type="PROSITE" id="PS50943"/>
    </source>
</evidence>
<gene>
    <name evidence="2" type="ORF">JD108_00195</name>
    <name evidence="3" type="ORF">KDJ56_00195</name>
</gene>
<dbReference type="Gene3D" id="1.10.260.40">
    <property type="entry name" value="lambda repressor-like DNA-binding domains"/>
    <property type="match status" value="1"/>
</dbReference>